<protein>
    <submittedName>
        <fullName evidence="1">Uncharacterized protein</fullName>
    </submittedName>
</protein>
<name>A0A5B7G8W5_PORTR</name>
<keyword evidence="2" id="KW-1185">Reference proteome</keyword>
<comment type="caution">
    <text evidence="1">The sequence shown here is derived from an EMBL/GenBank/DDBJ whole genome shotgun (WGS) entry which is preliminary data.</text>
</comment>
<dbReference type="AlphaFoldDB" id="A0A5B7G8W5"/>
<dbReference type="Proteomes" id="UP000324222">
    <property type="component" value="Unassembled WGS sequence"/>
</dbReference>
<evidence type="ECO:0000313" key="1">
    <source>
        <dbReference type="EMBL" id="MPC55312.1"/>
    </source>
</evidence>
<dbReference type="EMBL" id="VSRR010013070">
    <property type="protein sequence ID" value="MPC55312.1"/>
    <property type="molecule type" value="Genomic_DNA"/>
</dbReference>
<organism evidence="1 2">
    <name type="scientific">Portunus trituberculatus</name>
    <name type="common">Swimming crab</name>
    <name type="synonym">Neptunus trituberculatus</name>
    <dbReference type="NCBI Taxonomy" id="210409"/>
    <lineage>
        <taxon>Eukaryota</taxon>
        <taxon>Metazoa</taxon>
        <taxon>Ecdysozoa</taxon>
        <taxon>Arthropoda</taxon>
        <taxon>Crustacea</taxon>
        <taxon>Multicrustacea</taxon>
        <taxon>Malacostraca</taxon>
        <taxon>Eumalacostraca</taxon>
        <taxon>Eucarida</taxon>
        <taxon>Decapoda</taxon>
        <taxon>Pleocyemata</taxon>
        <taxon>Brachyura</taxon>
        <taxon>Eubrachyura</taxon>
        <taxon>Portunoidea</taxon>
        <taxon>Portunidae</taxon>
        <taxon>Portuninae</taxon>
        <taxon>Portunus</taxon>
    </lineage>
</organism>
<reference evidence="1 2" key="1">
    <citation type="submission" date="2019-05" db="EMBL/GenBank/DDBJ databases">
        <title>Another draft genome of Portunus trituberculatus and its Hox gene families provides insights of decapod evolution.</title>
        <authorList>
            <person name="Jeong J.-H."/>
            <person name="Song I."/>
            <person name="Kim S."/>
            <person name="Choi T."/>
            <person name="Kim D."/>
            <person name="Ryu S."/>
            <person name="Kim W."/>
        </authorList>
    </citation>
    <scope>NUCLEOTIDE SEQUENCE [LARGE SCALE GENOMIC DNA]</scope>
    <source>
        <tissue evidence="1">Muscle</tissue>
    </source>
</reference>
<evidence type="ECO:0000313" key="2">
    <source>
        <dbReference type="Proteomes" id="UP000324222"/>
    </source>
</evidence>
<proteinExistence type="predicted"/>
<gene>
    <name evidence="1" type="ORF">E2C01_049245</name>
</gene>
<accession>A0A5B7G8W5</accession>
<sequence length="110" mass="12237">MLEYLKLHCLEAGRALLRGRAVARTTKQTMVLPDMPISVMEATAFSALCMFIAGNVAVVKQETAHDWEGVVPNMVYHVPYGHPLRDGPTKFETHGQVWDCLSVSVIVREV</sequence>